<dbReference type="GO" id="GO:0003700">
    <property type="term" value="F:DNA-binding transcription factor activity"/>
    <property type="evidence" value="ECO:0007669"/>
    <property type="project" value="TreeGrafter"/>
</dbReference>
<dbReference type="InterPro" id="IPR023772">
    <property type="entry name" value="DNA-bd_HTH_TetR-type_CS"/>
</dbReference>
<organism evidence="4 5">
    <name type="scientific">Aneurinibacillus danicus</name>
    <dbReference type="NCBI Taxonomy" id="267746"/>
    <lineage>
        <taxon>Bacteria</taxon>
        <taxon>Bacillati</taxon>
        <taxon>Bacillota</taxon>
        <taxon>Bacilli</taxon>
        <taxon>Bacillales</taxon>
        <taxon>Paenibacillaceae</taxon>
        <taxon>Aneurinibacillus group</taxon>
        <taxon>Aneurinibacillus</taxon>
    </lineage>
</organism>
<evidence type="ECO:0000313" key="5">
    <source>
        <dbReference type="Proteomes" id="UP000321157"/>
    </source>
</evidence>
<dbReference type="EMBL" id="BJXX01000083">
    <property type="protein sequence ID" value="GEN34535.1"/>
    <property type="molecule type" value="Genomic_DNA"/>
</dbReference>
<protein>
    <recommendedName>
        <fullName evidence="3">HTH tetR-type domain-containing protein</fullName>
    </recommendedName>
</protein>
<feature type="domain" description="HTH tetR-type" evidence="3">
    <location>
        <begin position="6"/>
        <end position="66"/>
    </location>
</feature>
<dbReference type="AlphaFoldDB" id="A0A511V6G9"/>
<gene>
    <name evidence="4" type="ORF">ADA01nite_19950</name>
</gene>
<dbReference type="InterPro" id="IPR036271">
    <property type="entry name" value="Tet_transcr_reg_TetR-rel_C_sf"/>
</dbReference>
<dbReference type="PANTHER" id="PTHR30055">
    <property type="entry name" value="HTH-TYPE TRANSCRIPTIONAL REGULATOR RUTR"/>
    <property type="match status" value="1"/>
</dbReference>
<accession>A0A511V6G9</accession>
<proteinExistence type="predicted"/>
<evidence type="ECO:0000256" key="2">
    <source>
        <dbReference type="PROSITE-ProRule" id="PRU00335"/>
    </source>
</evidence>
<feature type="DNA-binding region" description="H-T-H motif" evidence="2">
    <location>
        <begin position="29"/>
        <end position="48"/>
    </location>
</feature>
<dbReference type="InterPro" id="IPR001647">
    <property type="entry name" value="HTH_TetR"/>
</dbReference>
<dbReference type="GO" id="GO:0000976">
    <property type="term" value="F:transcription cis-regulatory region binding"/>
    <property type="evidence" value="ECO:0007669"/>
    <property type="project" value="TreeGrafter"/>
</dbReference>
<dbReference type="SUPFAM" id="SSF48498">
    <property type="entry name" value="Tetracyclin repressor-like, C-terminal domain"/>
    <property type="match status" value="1"/>
</dbReference>
<dbReference type="Gene3D" id="1.10.357.10">
    <property type="entry name" value="Tetracycline Repressor, domain 2"/>
    <property type="match status" value="1"/>
</dbReference>
<dbReference type="OrthoDB" id="9780939at2"/>
<evidence type="ECO:0000259" key="3">
    <source>
        <dbReference type="PROSITE" id="PS50977"/>
    </source>
</evidence>
<evidence type="ECO:0000256" key="1">
    <source>
        <dbReference type="ARBA" id="ARBA00023125"/>
    </source>
</evidence>
<dbReference type="Pfam" id="PF00440">
    <property type="entry name" value="TetR_N"/>
    <property type="match status" value="1"/>
</dbReference>
<name>A0A511V6G9_9BACL</name>
<dbReference type="PANTHER" id="PTHR30055:SF181">
    <property type="entry name" value="BLR6905 PROTEIN"/>
    <property type="match status" value="1"/>
</dbReference>
<keyword evidence="1 2" id="KW-0238">DNA-binding</keyword>
<reference evidence="4 5" key="1">
    <citation type="submission" date="2019-07" db="EMBL/GenBank/DDBJ databases">
        <title>Whole genome shotgun sequence of Aneurinibacillus danicus NBRC 102444.</title>
        <authorList>
            <person name="Hosoyama A."/>
            <person name="Uohara A."/>
            <person name="Ohji S."/>
            <person name="Ichikawa N."/>
        </authorList>
    </citation>
    <scope>NUCLEOTIDE SEQUENCE [LARGE SCALE GENOMIC DNA]</scope>
    <source>
        <strain evidence="4 5">NBRC 102444</strain>
    </source>
</reference>
<evidence type="ECO:0000313" key="4">
    <source>
        <dbReference type="EMBL" id="GEN34535.1"/>
    </source>
</evidence>
<dbReference type="PROSITE" id="PS50977">
    <property type="entry name" value="HTH_TETR_2"/>
    <property type="match status" value="1"/>
</dbReference>
<comment type="caution">
    <text evidence="4">The sequence shown here is derived from an EMBL/GenBank/DDBJ whole genome shotgun (WGS) entry which is preliminary data.</text>
</comment>
<dbReference type="RefSeq" id="WP_146809805.1">
    <property type="nucleotide sequence ID" value="NZ_BJXX01000083.1"/>
</dbReference>
<dbReference type="Proteomes" id="UP000321157">
    <property type="component" value="Unassembled WGS sequence"/>
</dbReference>
<keyword evidence="5" id="KW-1185">Reference proteome</keyword>
<sequence length="200" mass="22727">MAKPNVVSKRDLLDSAKTCIVEQGMDKLTLKAVAEGAGVTQGTVYYHFRTKEQLLFEIVKDLCESSWEQVENNDAPRHQKLQEALKGAHKRCTSDLFYHQLFFSLLAYSFQHEKTKEQLNNLLSFENETLSRQLASLWDTSPVEGVSFDTWGILLNALVDGLAIQALLSDSFPADKVYSELESLLTYRATKNKEEECEKK</sequence>
<dbReference type="PROSITE" id="PS01081">
    <property type="entry name" value="HTH_TETR_1"/>
    <property type="match status" value="1"/>
</dbReference>
<dbReference type="InterPro" id="IPR050109">
    <property type="entry name" value="HTH-type_TetR-like_transc_reg"/>
</dbReference>
<dbReference type="PRINTS" id="PR00455">
    <property type="entry name" value="HTHTETR"/>
</dbReference>
<dbReference type="InterPro" id="IPR009057">
    <property type="entry name" value="Homeodomain-like_sf"/>
</dbReference>
<dbReference type="SUPFAM" id="SSF46689">
    <property type="entry name" value="Homeodomain-like"/>
    <property type="match status" value="1"/>
</dbReference>